<organism evidence="11 12">
    <name type="scientific">Octopus sinensis</name>
    <name type="common">East Asian common octopus</name>
    <dbReference type="NCBI Taxonomy" id="2607531"/>
    <lineage>
        <taxon>Eukaryota</taxon>
        <taxon>Metazoa</taxon>
        <taxon>Spiralia</taxon>
        <taxon>Lophotrochozoa</taxon>
        <taxon>Mollusca</taxon>
        <taxon>Cephalopoda</taxon>
        <taxon>Coleoidea</taxon>
        <taxon>Octopodiformes</taxon>
        <taxon>Octopoda</taxon>
        <taxon>Incirrata</taxon>
        <taxon>Octopodidae</taxon>
        <taxon>Octopus</taxon>
    </lineage>
</organism>
<dbReference type="CDD" id="cd11304">
    <property type="entry name" value="Cadherin_repeat"/>
    <property type="match status" value="1"/>
</dbReference>
<feature type="signal peptide" evidence="9">
    <location>
        <begin position="1"/>
        <end position="27"/>
    </location>
</feature>
<name>A0A7E6FPB0_9MOLL</name>
<dbReference type="InterPro" id="IPR015919">
    <property type="entry name" value="Cadherin-like_sf"/>
</dbReference>
<evidence type="ECO:0000256" key="9">
    <source>
        <dbReference type="SAM" id="SignalP"/>
    </source>
</evidence>
<dbReference type="GO" id="GO:0005509">
    <property type="term" value="F:calcium ion binding"/>
    <property type="evidence" value="ECO:0007669"/>
    <property type="project" value="UniProtKB-UniRule"/>
</dbReference>
<sequence length="355" mass="38787">MKSNDGLRLWLVVIQLLVVLKTGFVSGQCTITSSTIPYTEELPIGFVLTNLTTSSWTFVSSQPPDYIVLDIDSFGYYYLKAAKKIDVEDMKGTLIKVTLNCNGNKILLFPVSDRNEFSPIFSSPSYTVQVPEDASPGTVVFKAADHVTDEDFTKTLKFSALSQPTGQVPDGVASGMFEVAANGDVKVKGTLDYEKQTEYSFEIEVKEPPFSNTTKLTITLQNIDDTGPTFNVSVIGKDAFYITTISVYHMGEIPIAGGPIFAEDTDTKQYAVIYTPLTGPMSSYFSIDSSSGKVSVIKKLPEDTNSPIRLSFTAEDVSPKKLATGATLGIILNKESHFFQCKVLAARQDVCFPIT</sequence>
<dbReference type="Gene3D" id="2.60.40.60">
    <property type="entry name" value="Cadherins"/>
    <property type="match status" value="2"/>
</dbReference>
<dbReference type="PANTHER" id="PTHR24025:SF31">
    <property type="entry name" value="NEURAL-CADHERIN"/>
    <property type="match status" value="1"/>
</dbReference>
<dbReference type="SUPFAM" id="SSF49313">
    <property type="entry name" value="Cadherin-like"/>
    <property type="match status" value="2"/>
</dbReference>
<evidence type="ECO:0000256" key="1">
    <source>
        <dbReference type="ARBA" id="ARBA00004370"/>
    </source>
</evidence>
<dbReference type="Proteomes" id="UP000515154">
    <property type="component" value="Linkage group LG24"/>
</dbReference>
<dbReference type="AlphaFoldDB" id="A0A7E6FPB0"/>
<keyword evidence="9" id="KW-0732">Signal</keyword>
<evidence type="ECO:0000256" key="4">
    <source>
        <dbReference type="ARBA" id="ARBA00022837"/>
    </source>
</evidence>
<dbReference type="PANTHER" id="PTHR24025">
    <property type="entry name" value="DESMOGLEIN FAMILY MEMBER"/>
    <property type="match status" value="1"/>
</dbReference>
<feature type="domain" description="Cadherin" evidence="10">
    <location>
        <begin position="122"/>
        <end position="230"/>
    </location>
</feature>
<reference evidence="12" key="1">
    <citation type="submission" date="2025-08" db="UniProtKB">
        <authorList>
            <consortium name="RefSeq"/>
        </authorList>
    </citation>
    <scope>IDENTIFICATION</scope>
</reference>
<accession>A0A7E6FPB0</accession>
<evidence type="ECO:0000259" key="10">
    <source>
        <dbReference type="PROSITE" id="PS50268"/>
    </source>
</evidence>
<keyword evidence="6" id="KW-1133">Transmembrane helix</keyword>
<evidence type="ECO:0000256" key="8">
    <source>
        <dbReference type="PROSITE-ProRule" id="PRU00043"/>
    </source>
</evidence>
<dbReference type="SMART" id="SM00112">
    <property type="entry name" value="CA"/>
    <property type="match status" value="1"/>
</dbReference>
<keyword evidence="4 8" id="KW-0106">Calcium</keyword>
<evidence type="ECO:0000256" key="3">
    <source>
        <dbReference type="ARBA" id="ARBA00022737"/>
    </source>
</evidence>
<dbReference type="RefSeq" id="XP_036368702.1">
    <property type="nucleotide sequence ID" value="XM_036512809.1"/>
</dbReference>
<evidence type="ECO:0000256" key="5">
    <source>
        <dbReference type="ARBA" id="ARBA00022889"/>
    </source>
</evidence>
<evidence type="ECO:0000313" key="11">
    <source>
        <dbReference type="Proteomes" id="UP000515154"/>
    </source>
</evidence>
<dbReference type="PROSITE" id="PS50268">
    <property type="entry name" value="CADHERIN_2"/>
    <property type="match status" value="1"/>
</dbReference>
<keyword evidence="3" id="KW-0677">Repeat</keyword>
<evidence type="ECO:0000256" key="2">
    <source>
        <dbReference type="ARBA" id="ARBA00022692"/>
    </source>
</evidence>
<dbReference type="GO" id="GO:0016020">
    <property type="term" value="C:membrane"/>
    <property type="evidence" value="ECO:0007669"/>
    <property type="project" value="UniProtKB-SubCell"/>
</dbReference>
<dbReference type="PRINTS" id="PR00205">
    <property type="entry name" value="CADHERIN"/>
</dbReference>
<evidence type="ECO:0000256" key="6">
    <source>
        <dbReference type="ARBA" id="ARBA00022989"/>
    </source>
</evidence>
<protein>
    <submittedName>
        <fullName evidence="12">Fat-like cadherin-related tumor suppressor homolog</fullName>
    </submittedName>
</protein>
<proteinExistence type="predicted"/>
<dbReference type="InterPro" id="IPR002126">
    <property type="entry name" value="Cadherin-like_dom"/>
</dbReference>
<keyword evidence="2" id="KW-0812">Transmembrane</keyword>
<dbReference type="GO" id="GO:0005911">
    <property type="term" value="C:cell-cell junction"/>
    <property type="evidence" value="ECO:0007669"/>
    <property type="project" value="TreeGrafter"/>
</dbReference>
<keyword evidence="11" id="KW-1185">Reference proteome</keyword>
<comment type="subcellular location">
    <subcellularLocation>
        <location evidence="1">Membrane</location>
    </subcellularLocation>
</comment>
<dbReference type="Pfam" id="PF00028">
    <property type="entry name" value="Cadherin"/>
    <property type="match status" value="1"/>
</dbReference>
<keyword evidence="7" id="KW-0472">Membrane</keyword>
<evidence type="ECO:0000313" key="12">
    <source>
        <dbReference type="RefSeq" id="XP_036368702.1"/>
    </source>
</evidence>
<dbReference type="InterPro" id="IPR050971">
    <property type="entry name" value="Cadherin-domain_protein"/>
</dbReference>
<gene>
    <name evidence="12" type="primary">LOC118767738</name>
</gene>
<dbReference type="KEGG" id="osn:118767738"/>
<evidence type="ECO:0000256" key="7">
    <source>
        <dbReference type="ARBA" id="ARBA00023136"/>
    </source>
</evidence>
<keyword evidence="5" id="KW-0130">Cell adhesion</keyword>
<dbReference type="GO" id="GO:0007156">
    <property type="term" value="P:homophilic cell adhesion via plasma membrane adhesion molecules"/>
    <property type="evidence" value="ECO:0007669"/>
    <property type="project" value="InterPro"/>
</dbReference>
<feature type="chain" id="PRO_5028920352" evidence="9">
    <location>
        <begin position="28"/>
        <end position="355"/>
    </location>
</feature>